<feature type="compositionally biased region" description="Polar residues" evidence="1">
    <location>
        <begin position="288"/>
        <end position="297"/>
    </location>
</feature>
<sequence>MARHLKNFEKHSLLARRKNNTASKMLEEKLKYMEQKFNRDYRQYLRVKSRVQSELKVIEDVASNYDEDQSSKTIVPTLNLHPPVEEKHVLHYSRHTGIVSEKHSYKKQELQTENKKLVICPDSSKNPPQSLNNNPNVASRLSKNTSANGVDSTKGRSSKHEDASMLSAKVLYNYKQLSSFPPDNSRYHKILSENSHGSHLSVANNASTIPDSSTLTTSTPGEVAELSSDILCKYSPNSQACHCRHFPCVPPKTYHTLGQGSSDGIIATGEESDSSTGNFSTHLKVPQKSRSQTSPNPNLTVTVGLQNPSHKTSILTSNLILSKDMAELKIRAVNELGMRPSFPGPRLDRRGSLPTKFQIEESNRARVTIKDKTRGLKQMVSEMRAKNDLQKPREWVVNYGHHFPARILLNPVMP</sequence>
<organism evidence="2 3">
    <name type="scientific">Candidula unifasciata</name>
    <dbReference type="NCBI Taxonomy" id="100452"/>
    <lineage>
        <taxon>Eukaryota</taxon>
        <taxon>Metazoa</taxon>
        <taxon>Spiralia</taxon>
        <taxon>Lophotrochozoa</taxon>
        <taxon>Mollusca</taxon>
        <taxon>Gastropoda</taxon>
        <taxon>Heterobranchia</taxon>
        <taxon>Euthyneura</taxon>
        <taxon>Panpulmonata</taxon>
        <taxon>Eupulmonata</taxon>
        <taxon>Stylommatophora</taxon>
        <taxon>Helicina</taxon>
        <taxon>Helicoidea</taxon>
        <taxon>Geomitridae</taxon>
        <taxon>Candidula</taxon>
    </lineage>
</organism>
<feature type="region of interest" description="Disordered" evidence="1">
    <location>
        <begin position="263"/>
        <end position="297"/>
    </location>
</feature>
<evidence type="ECO:0000313" key="2">
    <source>
        <dbReference type="EMBL" id="CAG5122539.1"/>
    </source>
</evidence>
<dbReference type="OrthoDB" id="6156521at2759"/>
<protein>
    <submittedName>
        <fullName evidence="2">Uncharacterized protein</fullName>
    </submittedName>
</protein>
<dbReference type="AlphaFoldDB" id="A0A8S3Z0M8"/>
<feature type="compositionally biased region" description="Polar residues" evidence="1">
    <location>
        <begin position="123"/>
        <end position="151"/>
    </location>
</feature>
<comment type="caution">
    <text evidence="2">The sequence shown here is derived from an EMBL/GenBank/DDBJ whole genome shotgun (WGS) entry which is preliminary data.</text>
</comment>
<proteinExistence type="predicted"/>
<dbReference type="EMBL" id="CAJHNH020001314">
    <property type="protein sequence ID" value="CAG5122539.1"/>
    <property type="molecule type" value="Genomic_DNA"/>
</dbReference>
<evidence type="ECO:0000313" key="3">
    <source>
        <dbReference type="Proteomes" id="UP000678393"/>
    </source>
</evidence>
<keyword evidence="3" id="KW-1185">Reference proteome</keyword>
<reference evidence="2" key="1">
    <citation type="submission" date="2021-04" db="EMBL/GenBank/DDBJ databases">
        <authorList>
            <consortium name="Molecular Ecology Group"/>
        </authorList>
    </citation>
    <scope>NUCLEOTIDE SEQUENCE</scope>
</reference>
<accession>A0A8S3Z0M8</accession>
<name>A0A8S3Z0M8_9EUPU</name>
<evidence type="ECO:0000256" key="1">
    <source>
        <dbReference type="SAM" id="MobiDB-lite"/>
    </source>
</evidence>
<dbReference type="Proteomes" id="UP000678393">
    <property type="component" value="Unassembled WGS sequence"/>
</dbReference>
<gene>
    <name evidence="2" type="ORF">CUNI_LOCUS8097</name>
</gene>
<feature type="region of interest" description="Disordered" evidence="1">
    <location>
        <begin position="119"/>
        <end position="162"/>
    </location>
</feature>